<feature type="domain" description="Tyr recombinase" evidence="4">
    <location>
        <begin position="212"/>
        <end position="404"/>
    </location>
</feature>
<sequence length="417" mass="46884">MSTTTKREAWGSLRKLPSGRWQVRYPAPDGRTYTARTADDTGLTFQTKTDARAWLAATQTRIARGEWEAPAAAAARRRLAEEAARAQAIGFREYAEKWLTMIRQTPNRSGRMRAPATIRDYKGKLDRYLVPEFGDTPVRSIDAARVMLLKQRLDKIPSELNTNSGRNGVTRPVLVVLMMILRQAAREGITAAAPLVSIPRQMPVRHDAGHDPGEDVATPAQVEALYQATPQPWRIMVMLAAWCQLRRGEALGLQRRDIQWHDDGTATLSVRRQLNANTGDYSDPKSEAGKRSMSVPRIMRERLAEHLRAHVAAEARSPLVPGSPRSAMPLSNTKWGYVWAEARDAVSSLPERFRFHDLRHTGLTIFAQEGATLAELMRRGGHSDIQVVLRYQHATMERDRELADRMSDSALTRIAKR</sequence>
<evidence type="ECO:0000313" key="6">
    <source>
        <dbReference type="Proteomes" id="UP001501138"/>
    </source>
</evidence>
<keyword evidence="2" id="KW-0238">DNA-binding</keyword>
<reference evidence="5 6" key="1">
    <citation type="journal article" date="2019" name="Int. J. Syst. Evol. Microbiol.">
        <title>The Global Catalogue of Microorganisms (GCM) 10K type strain sequencing project: providing services to taxonomists for standard genome sequencing and annotation.</title>
        <authorList>
            <consortium name="The Broad Institute Genomics Platform"/>
            <consortium name="The Broad Institute Genome Sequencing Center for Infectious Disease"/>
            <person name="Wu L."/>
            <person name="Ma J."/>
        </authorList>
    </citation>
    <scope>NUCLEOTIDE SEQUENCE [LARGE SCALE GENOMIC DNA]</scope>
    <source>
        <strain evidence="5 6">JCM 15589</strain>
    </source>
</reference>
<dbReference type="InterPro" id="IPR002104">
    <property type="entry name" value="Integrase_catalytic"/>
</dbReference>
<dbReference type="Gene3D" id="1.10.443.10">
    <property type="entry name" value="Intergrase catalytic core"/>
    <property type="match status" value="1"/>
</dbReference>
<dbReference type="CDD" id="cd01189">
    <property type="entry name" value="INT_ICEBs1_C_like"/>
    <property type="match status" value="1"/>
</dbReference>
<evidence type="ECO:0000313" key="5">
    <source>
        <dbReference type="EMBL" id="GAA1709363.1"/>
    </source>
</evidence>
<keyword evidence="3" id="KW-0233">DNA recombination</keyword>
<dbReference type="InterPro" id="IPR010998">
    <property type="entry name" value="Integrase_recombinase_N"/>
</dbReference>
<dbReference type="EMBL" id="BAAAPM010000002">
    <property type="protein sequence ID" value="GAA1709363.1"/>
    <property type="molecule type" value="Genomic_DNA"/>
</dbReference>
<dbReference type="SUPFAM" id="SSF56349">
    <property type="entry name" value="DNA breaking-rejoining enzymes"/>
    <property type="match status" value="1"/>
</dbReference>
<evidence type="ECO:0000259" key="4">
    <source>
        <dbReference type="PROSITE" id="PS51898"/>
    </source>
</evidence>
<comment type="caution">
    <text evidence="5">The sequence shown here is derived from an EMBL/GenBank/DDBJ whole genome shotgun (WGS) entry which is preliminary data.</text>
</comment>
<evidence type="ECO:0000256" key="3">
    <source>
        <dbReference type="ARBA" id="ARBA00023172"/>
    </source>
</evidence>
<dbReference type="Pfam" id="PF26003">
    <property type="entry name" value="Integrase_N_phage"/>
    <property type="match status" value="1"/>
</dbReference>
<dbReference type="PROSITE" id="PS51898">
    <property type="entry name" value="TYR_RECOMBINASE"/>
    <property type="match status" value="1"/>
</dbReference>
<name>A0ABN2IQ60_9MICO</name>
<dbReference type="Proteomes" id="UP001501138">
    <property type="component" value="Unassembled WGS sequence"/>
</dbReference>
<dbReference type="InterPro" id="IPR013762">
    <property type="entry name" value="Integrase-like_cat_sf"/>
</dbReference>
<dbReference type="InterPro" id="IPR011010">
    <property type="entry name" value="DNA_brk_join_enz"/>
</dbReference>
<dbReference type="InterPro" id="IPR050090">
    <property type="entry name" value="Tyrosine_recombinase_XerCD"/>
</dbReference>
<keyword evidence="6" id="KW-1185">Reference proteome</keyword>
<dbReference type="PANTHER" id="PTHR30349">
    <property type="entry name" value="PHAGE INTEGRASE-RELATED"/>
    <property type="match status" value="1"/>
</dbReference>
<proteinExistence type="inferred from homology"/>
<dbReference type="InterPro" id="IPR058717">
    <property type="entry name" value="Phage_L5_Integrase_N"/>
</dbReference>
<gene>
    <name evidence="5" type="ORF">GCM10009809_02010</name>
</gene>
<evidence type="ECO:0000256" key="2">
    <source>
        <dbReference type="ARBA" id="ARBA00023125"/>
    </source>
</evidence>
<accession>A0ABN2IQ60</accession>
<organism evidence="5 6">
    <name type="scientific">Isoptericola hypogeus</name>
    <dbReference type="NCBI Taxonomy" id="300179"/>
    <lineage>
        <taxon>Bacteria</taxon>
        <taxon>Bacillati</taxon>
        <taxon>Actinomycetota</taxon>
        <taxon>Actinomycetes</taxon>
        <taxon>Micrococcales</taxon>
        <taxon>Promicromonosporaceae</taxon>
        <taxon>Isoptericola</taxon>
    </lineage>
</organism>
<dbReference type="PANTHER" id="PTHR30349:SF64">
    <property type="entry name" value="PROPHAGE INTEGRASE INTD-RELATED"/>
    <property type="match status" value="1"/>
</dbReference>
<comment type="similarity">
    <text evidence="1">Belongs to the 'phage' integrase family.</text>
</comment>
<dbReference type="Pfam" id="PF00589">
    <property type="entry name" value="Phage_integrase"/>
    <property type="match status" value="1"/>
</dbReference>
<dbReference type="RefSeq" id="WP_344244759.1">
    <property type="nucleotide sequence ID" value="NZ_BAAAPM010000002.1"/>
</dbReference>
<protein>
    <submittedName>
        <fullName evidence="5">Site-specific integrase</fullName>
    </submittedName>
</protein>
<evidence type="ECO:0000256" key="1">
    <source>
        <dbReference type="ARBA" id="ARBA00008857"/>
    </source>
</evidence>
<dbReference type="Gene3D" id="1.10.150.130">
    <property type="match status" value="1"/>
</dbReference>